<dbReference type="GO" id="GO:0005576">
    <property type="term" value="C:extracellular region"/>
    <property type="evidence" value="ECO:0007669"/>
    <property type="project" value="InterPro"/>
</dbReference>
<feature type="signal peptide" evidence="1">
    <location>
        <begin position="1"/>
        <end position="22"/>
    </location>
</feature>
<evidence type="ECO:0000313" key="4">
    <source>
        <dbReference type="Proteomes" id="UP000332933"/>
    </source>
</evidence>
<keyword evidence="1" id="KW-0732">Signal</keyword>
<sequence length="132" mass="14116">MPRSIVFLLVLAVPMLLAAVAAQPEPNVPACDQASVLKYLSKVFDNPQVQPCMKASLMSDKVFLGSGQPPNLQQLGAFFGSPDCKGVYNAIAAVFTKDMPSCVFMGQATTKQIGAITFEQLQTIFKAFAQAV</sequence>
<gene>
    <name evidence="3" type="primary">Aste57867_2511</name>
    <name evidence="2" type="ORF">As57867_002504</name>
    <name evidence="3" type="ORF">ASTE57867_2511</name>
</gene>
<evidence type="ECO:0000313" key="2">
    <source>
        <dbReference type="EMBL" id="KAF0717073.1"/>
    </source>
</evidence>
<dbReference type="OrthoDB" id="10389592at2759"/>
<dbReference type="Proteomes" id="UP000332933">
    <property type="component" value="Unassembled WGS sequence"/>
</dbReference>
<reference evidence="2" key="2">
    <citation type="submission" date="2019-06" db="EMBL/GenBank/DDBJ databases">
        <title>Genomics analysis of Aphanomyces spp. identifies a new class of oomycete effector associated with host adaptation.</title>
        <authorList>
            <person name="Gaulin E."/>
        </authorList>
    </citation>
    <scope>NUCLEOTIDE SEQUENCE</scope>
    <source>
        <strain evidence="2">CBS 578.67</strain>
    </source>
</reference>
<accession>A0A485KA93</accession>
<dbReference type="EMBL" id="VJMH01000308">
    <property type="protein sequence ID" value="KAF0717073.1"/>
    <property type="molecule type" value="Genomic_DNA"/>
</dbReference>
<organism evidence="3 4">
    <name type="scientific">Aphanomyces stellatus</name>
    <dbReference type="NCBI Taxonomy" id="120398"/>
    <lineage>
        <taxon>Eukaryota</taxon>
        <taxon>Sar</taxon>
        <taxon>Stramenopiles</taxon>
        <taxon>Oomycota</taxon>
        <taxon>Saprolegniomycetes</taxon>
        <taxon>Saprolegniales</taxon>
        <taxon>Verrucalvaceae</taxon>
        <taxon>Aphanomyces</taxon>
    </lineage>
</organism>
<dbReference type="EMBL" id="CAADRA010000308">
    <property type="protein sequence ID" value="VFT79710.1"/>
    <property type="molecule type" value="Genomic_DNA"/>
</dbReference>
<evidence type="ECO:0000256" key="1">
    <source>
        <dbReference type="SAM" id="SignalP"/>
    </source>
</evidence>
<feature type="chain" id="PRO_5036115940" evidence="1">
    <location>
        <begin position="23"/>
        <end position="132"/>
    </location>
</feature>
<dbReference type="Gene3D" id="1.10.239.10">
    <property type="entry name" value="Elicitin domain"/>
    <property type="match status" value="1"/>
</dbReference>
<dbReference type="InterPro" id="IPR036470">
    <property type="entry name" value="Elicitin_sf"/>
</dbReference>
<evidence type="ECO:0000313" key="3">
    <source>
        <dbReference type="EMBL" id="VFT79710.1"/>
    </source>
</evidence>
<name>A0A485KA93_9STRA</name>
<reference evidence="3 4" key="1">
    <citation type="submission" date="2019-03" db="EMBL/GenBank/DDBJ databases">
        <authorList>
            <person name="Gaulin E."/>
            <person name="Dumas B."/>
        </authorList>
    </citation>
    <scope>NUCLEOTIDE SEQUENCE [LARGE SCALE GENOMIC DNA]</scope>
    <source>
        <strain evidence="3">CBS 568.67</strain>
    </source>
</reference>
<dbReference type="AlphaFoldDB" id="A0A485KA93"/>
<proteinExistence type="predicted"/>
<protein>
    <submittedName>
        <fullName evidence="3">Aste57867_2511 protein</fullName>
    </submittedName>
</protein>
<keyword evidence="4" id="KW-1185">Reference proteome</keyword>